<gene>
    <name evidence="1" type="ORF">AVEN_120201_1</name>
</gene>
<dbReference type="Proteomes" id="UP000499080">
    <property type="component" value="Unassembled WGS sequence"/>
</dbReference>
<proteinExistence type="predicted"/>
<keyword evidence="2" id="KW-1185">Reference proteome</keyword>
<dbReference type="AlphaFoldDB" id="A0A4Y2ULT8"/>
<sequence length="112" mass="13100">MGKIFGGGVKIITDNDKKREAIKAHLEKDPDAMNNFVISLAVRRRPQMILYNIDGEIEAEELQIGLLEKSLFLRDEKNDPLFRVDFRYRLKIERPDSGWSHWNPPYLENLTT</sequence>
<comment type="caution">
    <text evidence="1">The sequence shown here is derived from an EMBL/GenBank/DDBJ whole genome shotgun (WGS) entry which is preliminary data.</text>
</comment>
<protein>
    <submittedName>
        <fullName evidence="1">Uncharacterized protein</fullName>
    </submittedName>
</protein>
<reference evidence="1 2" key="1">
    <citation type="journal article" date="2019" name="Sci. Rep.">
        <title>Orb-weaving spider Araneus ventricosus genome elucidates the spidroin gene catalogue.</title>
        <authorList>
            <person name="Kono N."/>
            <person name="Nakamura H."/>
            <person name="Ohtoshi R."/>
            <person name="Moran D.A.P."/>
            <person name="Shinohara A."/>
            <person name="Yoshida Y."/>
            <person name="Fujiwara M."/>
            <person name="Mori M."/>
            <person name="Tomita M."/>
            <person name="Arakawa K."/>
        </authorList>
    </citation>
    <scope>NUCLEOTIDE SEQUENCE [LARGE SCALE GENOMIC DNA]</scope>
</reference>
<organism evidence="1 2">
    <name type="scientific">Araneus ventricosus</name>
    <name type="common">Orbweaver spider</name>
    <name type="synonym">Epeira ventricosa</name>
    <dbReference type="NCBI Taxonomy" id="182803"/>
    <lineage>
        <taxon>Eukaryota</taxon>
        <taxon>Metazoa</taxon>
        <taxon>Ecdysozoa</taxon>
        <taxon>Arthropoda</taxon>
        <taxon>Chelicerata</taxon>
        <taxon>Arachnida</taxon>
        <taxon>Araneae</taxon>
        <taxon>Araneomorphae</taxon>
        <taxon>Entelegynae</taxon>
        <taxon>Araneoidea</taxon>
        <taxon>Araneidae</taxon>
        <taxon>Araneus</taxon>
    </lineage>
</organism>
<evidence type="ECO:0000313" key="1">
    <source>
        <dbReference type="EMBL" id="GBO13164.1"/>
    </source>
</evidence>
<evidence type="ECO:0000313" key="2">
    <source>
        <dbReference type="Proteomes" id="UP000499080"/>
    </source>
</evidence>
<accession>A0A4Y2ULT8</accession>
<dbReference type="EMBL" id="BGPR01037536">
    <property type="protein sequence ID" value="GBO13164.1"/>
    <property type="molecule type" value="Genomic_DNA"/>
</dbReference>
<name>A0A4Y2ULT8_ARAVE</name>